<sequence>MTRMKYYTIHYRGWNSRWDESISQLDAQDRFIAYTPENIHKAQQAIKKAANKLGSSLSQNVRKIIPHEDTGFKLKLAVMPKIMKLEPKEKNAIEAETDSENESSNEHVAHKRKKIPSSRPKIFKKLKNYNWVEPLENKAREAMQNGKAELKQQFKMACKYMLQKNITFLNKH</sequence>
<organism evidence="2 3">
    <name type="scientific">Acrobeloides nanus</name>
    <dbReference type="NCBI Taxonomy" id="290746"/>
    <lineage>
        <taxon>Eukaryota</taxon>
        <taxon>Metazoa</taxon>
        <taxon>Ecdysozoa</taxon>
        <taxon>Nematoda</taxon>
        <taxon>Chromadorea</taxon>
        <taxon>Rhabditida</taxon>
        <taxon>Tylenchina</taxon>
        <taxon>Cephalobomorpha</taxon>
        <taxon>Cephaloboidea</taxon>
        <taxon>Cephalobidae</taxon>
        <taxon>Acrobeloides</taxon>
    </lineage>
</organism>
<evidence type="ECO:0000313" key="2">
    <source>
        <dbReference type="Proteomes" id="UP000887540"/>
    </source>
</evidence>
<name>A0A914CXY9_9BILA</name>
<feature type="region of interest" description="Disordered" evidence="1">
    <location>
        <begin position="92"/>
        <end position="117"/>
    </location>
</feature>
<dbReference type="Proteomes" id="UP000887540">
    <property type="component" value="Unplaced"/>
</dbReference>
<dbReference type="InterPro" id="IPR016197">
    <property type="entry name" value="Chromo-like_dom_sf"/>
</dbReference>
<evidence type="ECO:0000256" key="1">
    <source>
        <dbReference type="SAM" id="MobiDB-lite"/>
    </source>
</evidence>
<dbReference type="SUPFAM" id="SSF54160">
    <property type="entry name" value="Chromo domain-like"/>
    <property type="match status" value="1"/>
</dbReference>
<keyword evidence="2" id="KW-1185">Reference proteome</keyword>
<evidence type="ECO:0000313" key="3">
    <source>
        <dbReference type="WBParaSite" id="ACRNAN_scaffold151.g31552.t1"/>
    </source>
</evidence>
<protein>
    <submittedName>
        <fullName evidence="3">Uncharacterized protein</fullName>
    </submittedName>
</protein>
<dbReference type="AlphaFoldDB" id="A0A914CXY9"/>
<proteinExistence type="predicted"/>
<dbReference type="WBParaSite" id="ACRNAN_scaffold151.g31552.t1">
    <property type="protein sequence ID" value="ACRNAN_scaffold151.g31552.t1"/>
    <property type="gene ID" value="ACRNAN_scaffold151.g31552"/>
</dbReference>
<accession>A0A914CXY9</accession>
<dbReference type="Gene3D" id="2.30.30.140">
    <property type="match status" value="1"/>
</dbReference>
<reference evidence="3" key="1">
    <citation type="submission" date="2022-11" db="UniProtKB">
        <authorList>
            <consortium name="WormBaseParasite"/>
        </authorList>
    </citation>
    <scope>IDENTIFICATION</scope>
</reference>